<dbReference type="EMBL" id="JBHSWE010000001">
    <property type="protein sequence ID" value="MFC6669253.1"/>
    <property type="molecule type" value="Genomic_DNA"/>
</dbReference>
<evidence type="ECO:0000256" key="9">
    <source>
        <dbReference type="ARBA" id="ARBA00022490"/>
    </source>
</evidence>
<dbReference type="InterPro" id="IPR040442">
    <property type="entry name" value="Pyrv_kinase-like_dom_sf"/>
</dbReference>
<dbReference type="SUPFAM" id="SSF47831">
    <property type="entry name" value="Enzyme I of the PEP:sugar phosphotransferase system HPr-binding (sub)domain"/>
    <property type="match status" value="1"/>
</dbReference>
<dbReference type="InterPro" id="IPR036618">
    <property type="entry name" value="PtsI_HPr-bd_sf"/>
</dbReference>
<comment type="function">
    <text evidence="3 17">General (non sugar-specific) component of the phosphoenolpyruvate-dependent sugar phosphotransferase system (sugar PTS). This major carbohydrate active-transport system catalyzes the phosphorylation of incoming sugar substrates concomitantly with their translocation across the cell membrane. Enzyme I transfers the phosphoryl group from phosphoenolpyruvate (PEP) to the phosphoryl carrier protein (HPr).</text>
</comment>
<dbReference type="RefSeq" id="WP_379907827.1">
    <property type="nucleotide sequence ID" value="NZ_JBHSWE010000001.1"/>
</dbReference>
<dbReference type="Gene3D" id="3.20.20.60">
    <property type="entry name" value="Phosphoenolpyruvate-binding domains"/>
    <property type="match status" value="1"/>
</dbReference>
<name>A0ABW1ZVP1_9GAMM</name>
<dbReference type="InterPro" id="IPR008731">
    <property type="entry name" value="PTS_EIN"/>
</dbReference>
<dbReference type="InterPro" id="IPR006318">
    <property type="entry name" value="PTS_EI-like"/>
</dbReference>
<feature type="domain" description="PEP-utilising enzyme mobile" evidence="18">
    <location>
        <begin position="156"/>
        <end position="228"/>
    </location>
</feature>
<dbReference type="Pfam" id="PF02896">
    <property type="entry name" value="PEP-utilizers_C"/>
    <property type="match status" value="1"/>
</dbReference>
<evidence type="ECO:0000256" key="12">
    <source>
        <dbReference type="ARBA" id="ARBA00022683"/>
    </source>
</evidence>
<dbReference type="InterPro" id="IPR024692">
    <property type="entry name" value="PTS_EI"/>
</dbReference>
<dbReference type="PIRSF" id="PIRSF000732">
    <property type="entry name" value="PTS_enzyme_I"/>
    <property type="match status" value="1"/>
</dbReference>
<dbReference type="Gene3D" id="1.10.274.10">
    <property type="entry name" value="PtsI, HPr-binding domain"/>
    <property type="match status" value="1"/>
</dbReference>
<evidence type="ECO:0000256" key="17">
    <source>
        <dbReference type="PIRNR" id="PIRNR000732"/>
    </source>
</evidence>
<proteinExistence type="inferred from homology"/>
<evidence type="ECO:0000256" key="8">
    <source>
        <dbReference type="ARBA" id="ARBA00022448"/>
    </source>
</evidence>
<keyword evidence="12 17" id="KW-0598">Phosphotransferase system</keyword>
<evidence type="ECO:0000256" key="15">
    <source>
        <dbReference type="ARBA" id="ARBA00022842"/>
    </source>
</evidence>
<evidence type="ECO:0000259" key="20">
    <source>
        <dbReference type="Pfam" id="PF05524"/>
    </source>
</evidence>
<evidence type="ECO:0000256" key="13">
    <source>
        <dbReference type="ARBA" id="ARBA00022723"/>
    </source>
</evidence>
<evidence type="ECO:0000256" key="5">
    <source>
        <dbReference type="ARBA" id="ARBA00007837"/>
    </source>
</evidence>
<keyword evidence="14 17" id="KW-0418">Kinase</keyword>
<accession>A0ABW1ZVP1</accession>
<dbReference type="NCBIfam" id="TIGR01417">
    <property type="entry name" value="PTS_I_fam"/>
    <property type="match status" value="1"/>
</dbReference>
<evidence type="ECO:0000256" key="7">
    <source>
        <dbReference type="ARBA" id="ARBA00016544"/>
    </source>
</evidence>
<comment type="caution">
    <text evidence="21">The sequence shown here is derived from an EMBL/GenBank/DDBJ whole genome shotgun (WGS) entry which is preliminary data.</text>
</comment>
<sequence>MRSLTGVPISPGYAEGIAVILDLAQTSDIPQYSIDFNEVDREIARFHDALERSCDELGQLEQRVLDELGHTQSSIFSAHLALLRDRQFSDKVKQRISDDLVNVEQALDGEISDLARLLASVENEYMRERALDLRDVGKRVLRQLAHEDSPRLAALPSGSVIVARELLPSEAIDLDRRHLAGIVTEAGGVNSHAAILARALGIPAVTAVTDACTLIESGSRLLVDGVAGQVTLMPSTGALKDFSGRKQRYERHAATEASAEQLDCVTLDGTPIKLLANINRQDEAALVARHYLHGVGLFRTECLYLDAPTPPESDRQLEVYRQLVAALEGRSLVIRTLDLGGDKLPAFISRRRESNPNLGLRGLRFSLAEPELFSAQLQAIARVAGSGDVSVLFPMVLGPSDLRQGIELLRRESEAAGLDRLPPVGAMIETPSALFALPEILALVDFISIGTNDLTQLMLAADRNATELLETSSVLHPSVLRAIRQVVRACDEADREICVCGEAAGEAAIASLLVGLGVRRLSMSPVRSASVRYRLRRHRLSDLEDLAERSLAADSAEQVAQLLDALRPGA</sequence>
<organism evidence="21 22">
    <name type="scientific">Marinobacterium aestuariivivens</name>
    <dbReference type="NCBI Taxonomy" id="1698799"/>
    <lineage>
        <taxon>Bacteria</taxon>
        <taxon>Pseudomonadati</taxon>
        <taxon>Pseudomonadota</taxon>
        <taxon>Gammaproteobacteria</taxon>
        <taxon>Oceanospirillales</taxon>
        <taxon>Oceanospirillaceae</taxon>
        <taxon>Marinobacterium</taxon>
    </lineage>
</organism>
<dbReference type="PRINTS" id="PR01736">
    <property type="entry name" value="PHPHTRNFRASE"/>
</dbReference>
<keyword evidence="10 17" id="KW-0762">Sugar transport</keyword>
<dbReference type="Pfam" id="PF05524">
    <property type="entry name" value="PEP-utilisers_N"/>
    <property type="match status" value="1"/>
</dbReference>
<evidence type="ECO:0000256" key="14">
    <source>
        <dbReference type="ARBA" id="ARBA00022777"/>
    </source>
</evidence>
<dbReference type="GO" id="GO:0008965">
    <property type="term" value="F:phosphoenolpyruvate-protein phosphotransferase activity"/>
    <property type="evidence" value="ECO:0007669"/>
    <property type="project" value="UniProtKB-EC"/>
</dbReference>
<keyword evidence="22" id="KW-1185">Reference proteome</keyword>
<dbReference type="SUPFAM" id="SSF51621">
    <property type="entry name" value="Phosphoenolpyruvate/pyruvate domain"/>
    <property type="match status" value="1"/>
</dbReference>
<evidence type="ECO:0000313" key="22">
    <source>
        <dbReference type="Proteomes" id="UP001596422"/>
    </source>
</evidence>
<keyword evidence="8 17" id="KW-0813">Transport</keyword>
<dbReference type="InterPro" id="IPR000121">
    <property type="entry name" value="PEP_util_C"/>
</dbReference>
<keyword evidence="13 17" id="KW-0479">Metal-binding</keyword>
<feature type="domain" description="PEP-utilising enzyme C-terminal" evidence="19">
    <location>
        <begin position="256"/>
        <end position="538"/>
    </location>
</feature>
<dbReference type="InterPro" id="IPR008279">
    <property type="entry name" value="PEP-util_enz_mobile_dom"/>
</dbReference>
<dbReference type="Pfam" id="PF00391">
    <property type="entry name" value="PEP-utilizers"/>
    <property type="match status" value="1"/>
</dbReference>
<evidence type="ECO:0000256" key="11">
    <source>
        <dbReference type="ARBA" id="ARBA00022679"/>
    </source>
</evidence>
<dbReference type="InterPro" id="IPR015813">
    <property type="entry name" value="Pyrv/PenolPyrv_kinase-like_dom"/>
</dbReference>
<evidence type="ECO:0000259" key="19">
    <source>
        <dbReference type="Pfam" id="PF02896"/>
    </source>
</evidence>
<dbReference type="InterPro" id="IPR050499">
    <property type="entry name" value="PEP-utilizing_PTS_enzyme"/>
</dbReference>
<evidence type="ECO:0000256" key="1">
    <source>
        <dbReference type="ARBA" id="ARBA00000683"/>
    </source>
</evidence>
<evidence type="ECO:0000256" key="10">
    <source>
        <dbReference type="ARBA" id="ARBA00022597"/>
    </source>
</evidence>
<evidence type="ECO:0000256" key="3">
    <source>
        <dbReference type="ARBA" id="ARBA00002728"/>
    </source>
</evidence>
<evidence type="ECO:0000259" key="18">
    <source>
        <dbReference type="Pfam" id="PF00391"/>
    </source>
</evidence>
<comment type="catalytic activity">
    <reaction evidence="1 17">
        <text>L-histidyl-[protein] + phosphoenolpyruvate = N(pros)-phospho-L-histidyl-[protein] + pyruvate</text>
        <dbReference type="Rhea" id="RHEA:23880"/>
        <dbReference type="Rhea" id="RHEA-COMP:9745"/>
        <dbReference type="Rhea" id="RHEA-COMP:9746"/>
        <dbReference type="ChEBI" id="CHEBI:15361"/>
        <dbReference type="ChEBI" id="CHEBI:29979"/>
        <dbReference type="ChEBI" id="CHEBI:58702"/>
        <dbReference type="ChEBI" id="CHEBI:64837"/>
        <dbReference type="EC" id="2.7.3.9"/>
    </reaction>
</comment>
<dbReference type="Gene3D" id="3.50.30.10">
    <property type="entry name" value="Phosphohistidine domain"/>
    <property type="match status" value="1"/>
</dbReference>
<dbReference type="SUPFAM" id="SSF52009">
    <property type="entry name" value="Phosphohistidine domain"/>
    <property type="match status" value="1"/>
</dbReference>
<keyword evidence="9 17" id="KW-0963">Cytoplasm</keyword>
<feature type="domain" description="Phosphotransferase system enzyme I N-terminal" evidence="20">
    <location>
        <begin position="5"/>
        <end position="129"/>
    </location>
</feature>
<dbReference type="PANTHER" id="PTHR46244">
    <property type="entry name" value="PHOSPHOENOLPYRUVATE-PROTEIN PHOSPHOTRANSFERASE"/>
    <property type="match status" value="1"/>
</dbReference>
<dbReference type="EC" id="2.7.3.9" evidence="6 17"/>
<dbReference type="InterPro" id="IPR018274">
    <property type="entry name" value="PEP_util_AS"/>
</dbReference>
<dbReference type="Proteomes" id="UP001596422">
    <property type="component" value="Unassembled WGS sequence"/>
</dbReference>
<keyword evidence="11 17" id="KW-0808">Transferase</keyword>
<comment type="cofactor">
    <cofactor evidence="2 17">
        <name>Mg(2+)</name>
        <dbReference type="ChEBI" id="CHEBI:18420"/>
    </cofactor>
</comment>
<reference evidence="22" key="1">
    <citation type="journal article" date="2019" name="Int. J. Syst. Evol. Microbiol.">
        <title>The Global Catalogue of Microorganisms (GCM) 10K type strain sequencing project: providing services to taxonomists for standard genome sequencing and annotation.</title>
        <authorList>
            <consortium name="The Broad Institute Genomics Platform"/>
            <consortium name="The Broad Institute Genome Sequencing Center for Infectious Disease"/>
            <person name="Wu L."/>
            <person name="Ma J."/>
        </authorList>
    </citation>
    <scope>NUCLEOTIDE SEQUENCE [LARGE SCALE GENOMIC DNA]</scope>
    <source>
        <strain evidence="22">NBRC 111756</strain>
    </source>
</reference>
<gene>
    <name evidence="21" type="primary">ptsP</name>
    <name evidence="21" type="ORF">ACFQDL_03430</name>
</gene>
<evidence type="ECO:0000256" key="16">
    <source>
        <dbReference type="ARBA" id="ARBA00033235"/>
    </source>
</evidence>
<evidence type="ECO:0000256" key="6">
    <source>
        <dbReference type="ARBA" id="ARBA00012232"/>
    </source>
</evidence>
<comment type="subcellular location">
    <subcellularLocation>
        <location evidence="4 17">Cytoplasm</location>
    </subcellularLocation>
</comment>
<dbReference type="InterPro" id="IPR036637">
    <property type="entry name" value="Phosphohistidine_dom_sf"/>
</dbReference>
<comment type="similarity">
    <text evidence="5 17">Belongs to the PEP-utilizing enzyme family.</text>
</comment>
<protein>
    <recommendedName>
        <fullName evidence="7 17">Phosphoenolpyruvate-protein phosphotransferase</fullName>
        <ecNumber evidence="6 17">2.7.3.9</ecNumber>
    </recommendedName>
    <alternativeName>
        <fullName evidence="16 17">Phosphotransferase system, enzyme I</fullName>
    </alternativeName>
</protein>
<keyword evidence="15 17" id="KW-0460">Magnesium</keyword>
<evidence type="ECO:0000256" key="2">
    <source>
        <dbReference type="ARBA" id="ARBA00001946"/>
    </source>
</evidence>
<dbReference type="PROSITE" id="PS00370">
    <property type="entry name" value="PEP_ENZYMES_PHOS_SITE"/>
    <property type="match status" value="1"/>
</dbReference>
<evidence type="ECO:0000313" key="21">
    <source>
        <dbReference type="EMBL" id="MFC6669253.1"/>
    </source>
</evidence>
<evidence type="ECO:0000256" key="4">
    <source>
        <dbReference type="ARBA" id="ARBA00004496"/>
    </source>
</evidence>
<dbReference type="PANTHER" id="PTHR46244:SF3">
    <property type="entry name" value="PHOSPHOENOLPYRUVATE-PROTEIN PHOSPHOTRANSFERASE"/>
    <property type="match status" value="1"/>
</dbReference>